<keyword evidence="3" id="KW-1185">Reference proteome</keyword>
<dbReference type="Proteomes" id="UP001549321">
    <property type="component" value="Unassembled WGS sequence"/>
</dbReference>
<reference evidence="2 3" key="1">
    <citation type="submission" date="2024-06" db="EMBL/GenBank/DDBJ databases">
        <title>Sorghum-associated microbial communities from plants grown in Nebraska, USA.</title>
        <authorList>
            <person name="Schachtman D."/>
        </authorList>
    </citation>
    <scope>NUCLEOTIDE SEQUENCE [LARGE SCALE GENOMIC DNA]</scope>
    <source>
        <strain evidence="2 3">3207</strain>
    </source>
</reference>
<evidence type="ECO:0008006" key="4">
    <source>
        <dbReference type="Google" id="ProtNLM"/>
    </source>
</evidence>
<feature type="signal peptide" evidence="1">
    <location>
        <begin position="1"/>
        <end position="21"/>
    </location>
</feature>
<evidence type="ECO:0000256" key="1">
    <source>
        <dbReference type="SAM" id="SignalP"/>
    </source>
</evidence>
<organism evidence="2 3">
    <name type="scientific">Kaistia defluvii</name>
    <dbReference type="NCBI Taxonomy" id="410841"/>
    <lineage>
        <taxon>Bacteria</taxon>
        <taxon>Pseudomonadati</taxon>
        <taxon>Pseudomonadota</taxon>
        <taxon>Alphaproteobacteria</taxon>
        <taxon>Hyphomicrobiales</taxon>
        <taxon>Kaistiaceae</taxon>
        <taxon>Kaistia</taxon>
    </lineage>
</organism>
<dbReference type="EMBL" id="JBEPSM010000002">
    <property type="protein sequence ID" value="MET4634859.1"/>
    <property type="molecule type" value="Genomic_DNA"/>
</dbReference>
<evidence type="ECO:0000313" key="2">
    <source>
        <dbReference type="EMBL" id="MET4634859.1"/>
    </source>
</evidence>
<protein>
    <recommendedName>
        <fullName evidence="4">DUF930 domain-containing protein</fullName>
    </recommendedName>
</protein>
<name>A0ABV2R0S2_9HYPH</name>
<gene>
    <name evidence="2" type="ORF">ABIE08_002805</name>
</gene>
<sequence>MRRLALILPVLMATLPGSALAVDPGLAASLKELDATTRLIQVCDIAVMDKTSSRKDGVTDRAFIDMLHRPEINGDVAVGDGGAFRRKGEWYEFSYRCAVTPDHMQTTKLSVNGIRHVPHSEWEAKNFYP</sequence>
<dbReference type="Pfam" id="PF06059">
    <property type="entry name" value="DUF930"/>
    <property type="match status" value="1"/>
</dbReference>
<feature type="chain" id="PRO_5045217419" description="DUF930 domain-containing protein" evidence="1">
    <location>
        <begin position="22"/>
        <end position="129"/>
    </location>
</feature>
<evidence type="ECO:0000313" key="3">
    <source>
        <dbReference type="Proteomes" id="UP001549321"/>
    </source>
</evidence>
<comment type="caution">
    <text evidence="2">The sequence shown here is derived from an EMBL/GenBank/DDBJ whole genome shotgun (WGS) entry which is preliminary data.</text>
</comment>
<dbReference type="RefSeq" id="WP_354551924.1">
    <property type="nucleotide sequence ID" value="NZ_JBEPSM010000002.1"/>
</dbReference>
<keyword evidence="1" id="KW-0732">Signal</keyword>
<proteinExistence type="predicted"/>
<dbReference type="InterPro" id="IPR009273">
    <property type="entry name" value="DUF930"/>
</dbReference>
<accession>A0ABV2R0S2</accession>